<reference evidence="1 2" key="1">
    <citation type="submission" date="2018-01" db="EMBL/GenBank/DDBJ databases">
        <title>Denitrification phenotypes of diverse strains of Pseudomonas stutzeri.</title>
        <authorList>
            <person name="Milligan D.A."/>
            <person name="Bergaust L."/>
            <person name="Bakken L.R."/>
            <person name="Frostegard A."/>
        </authorList>
    </citation>
    <scope>NUCLEOTIDE SEQUENCE [LARGE SCALE GENOMIC DNA]</scope>
    <source>
        <strain evidence="1 2">24a75</strain>
    </source>
</reference>
<dbReference type="Proteomes" id="UP000236023">
    <property type="component" value="Unassembled WGS sequence"/>
</dbReference>
<name>A0A2N8T6X5_STUST</name>
<evidence type="ECO:0000313" key="1">
    <source>
        <dbReference type="EMBL" id="PNG10504.1"/>
    </source>
</evidence>
<dbReference type="EMBL" id="POUT01000002">
    <property type="protein sequence ID" value="PNG10504.1"/>
    <property type="molecule type" value="Genomic_DNA"/>
</dbReference>
<dbReference type="RefSeq" id="WP_102893472.1">
    <property type="nucleotide sequence ID" value="NZ_JAMOHU010000001.1"/>
</dbReference>
<accession>A0A2N8T6X5</accession>
<dbReference type="AlphaFoldDB" id="A0A2N8T6X5"/>
<proteinExistence type="predicted"/>
<gene>
    <name evidence="1" type="ORF">CXK94_04640</name>
</gene>
<protein>
    <submittedName>
        <fullName evidence="1">Uncharacterized protein</fullName>
    </submittedName>
</protein>
<evidence type="ECO:0000313" key="2">
    <source>
        <dbReference type="Proteomes" id="UP000236023"/>
    </source>
</evidence>
<sequence length="95" mass="11316">MIQLQLESLSEQHYAQERAFLDLMHALEPWLLNWTRPSVTLRPSPHRPEQALNTLLLALALFAIPFIWEVLRPMPLPILLNRRTRELYFEQDDEL</sequence>
<comment type="caution">
    <text evidence="1">The sequence shown here is derived from an EMBL/GenBank/DDBJ whole genome shotgun (WGS) entry which is preliminary data.</text>
</comment>
<organism evidence="1 2">
    <name type="scientific">Stutzerimonas stutzeri</name>
    <name type="common">Pseudomonas stutzeri</name>
    <dbReference type="NCBI Taxonomy" id="316"/>
    <lineage>
        <taxon>Bacteria</taxon>
        <taxon>Pseudomonadati</taxon>
        <taxon>Pseudomonadota</taxon>
        <taxon>Gammaproteobacteria</taxon>
        <taxon>Pseudomonadales</taxon>
        <taxon>Pseudomonadaceae</taxon>
        <taxon>Stutzerimonas</taxon>
    </lineage>
</organism>